<keyword evidence="3" id="KW-0408">Iron</keyword>
<dbReference type="PROSITE" id="PS51184">
    <property type="entry name" value="JMJC"/>
    <property type="match status" value="1"/>
</dbReference>
<evidence type="ECO:0000259" key="6">
    <source>
        <dbReference type="PROSITE" id="PS51184"/>
    </source>
</evidence>
<dbReference type="Gene3D" id="2.60.120.650">
    <property type="entry name" value="Cupin"/>
    <property type="match status" value="1"/>
</dbReference>
<gene>
    <name evidence="7" type="ORF">PMAYCL1PPCAC_00946</name>
</gene>
<evidence type="ECO:0000313" key="8">
    <source>
        <dbReference type="Proteomes" id="UP001328107"/>
    </source>
</evidence>
<accession>A0AAN4YYP6</accession>
<dbReference type="SMART" id="SM00558">
    <property type="entry name" value="JmjC"/>
    <property type="match status" value="1"/>
</dbReference>
<dbReference type="PANTHER" id="PTHR23123">
    <property type="entry name" value="PHD/F-BOX CONTAINING PROTEIN"/>
    <property type="match status" value="1"/>
</dbReference>
<keyword evidence="1" id="KW-0479">Metal-binding</keyword>
<feature type="non-terminal residue" evidence="7">
    <location>
        <position position="244"/>
    </location>
</feature>
<dbReference type="SUPFAM" id="SSF51197">
    <property type="entry name" value="Clavaminate synthase-like"/>
    <property type="match status" value="1"/>
</dbReference>
<reference evidence="8" key="1">
    <citation type="submission" date="2022-10" db="EMBL/GenBank/DDBJ databases">
        <title>Genome assembly of Pristionchus species.</title>
        <authorList>
            <person name="Yoshida K."/>
            <person name="Sommer R.J."/>
        </authorList>
    </citation>
    <scope>NUCLEOTIDE SEQUENCE [LARGE SCALE GENOMIC DNA]</scope>
    <source>
        <strain evidence="8">RS5460</strain>
    </source>
</reference>
<organism evidence="7 8">
    <name type="scientific">Pristionchus mayeri</name>
    <dbReference type="NCBI Taxonomy" id="1317129"/>
    <lineage>
        <taxon>Eukaryota</taxon>
        <taxon>Metazoa</taxon>
        <taxon>Ecdysozoa</taxon>
        <taxon>Nematoda</taxon>
        <taxon>Chromadorea</taxon>
        <taxon>Rhabditida</taxon>
        <taxon>Rhabditina</taxon>
        <taxon>Diplogasteromorpha</taxon>
        <taxon>Diplogasteroidea</taxon>
        <taxon>Neodiplogasteridae</taxon>
        <taxon>Pristionchus</taxon>
    </lineage>
</organism>
<dbReference type="AlphaFoldDB" id="A0AAN4YYP6"/>
<name>A0AAN4YYP6_9BILA</name>
<evidence type="ECO:0000256" key="3">
    <source>
        <dbReference type="ARBA" id="ARBA00023004"/>
    </source>
</evidence>
<feature type="domain" description="JmjC" evidence="6">
    <location>
        <begin position="37"/>
        <end position="184"/>
    </location>
</feature>
<evidence type="ECO:0000256" key="4">
    <source>
        <dbReference type="ARBA" id="ARBA00023015"/>
    </source>
</evidence>
<keyword evidence="4" id="KW-0805">Transcription regulation</keyword>
<keyword evidence="8" id="KW-1185">Reference proteome</keyword>
<evidence type="ECO:0000256" key="1">
    <source>
        <dbReference type="ARBA" id="ARBA00022723"/>
    </source>
</evidence>
<dbReference type="GO" id="GO:0046872">
    <property type="term" value="F:metal ion binding"/>
    <property type="evidence" value="ECO:0007669"/>
    <property type="project" value="UniProtKB-KW"/>
</dbReference>
<keyword evidence="2" id="KW-0560">Oxidoreductase</keyword>
<dbReference type="InterPro" id="IPR050690">
    <property type="entry name" value="JHDM1_Histone_Demethylase"/>
</dbReference>
<proteinExistence type="predicted"/>
<dbReference type="Proteomes" id="UP001328107">
    <property type="component" value="Unassembled WGS sequence"/>
</dbReference>
<evidence type="ECO:0000256" key="5">
    <source>
        <dbReference type="ARBA" id="ARBA00023163"/>
    </source>
</evidence>
<feature type="non-terminal residue" evidence="7">
    <location>
        <position position="1"/>
    </location>
</feature>
<evidence type="ECO:0000256" key="2">
    <source>
        <dbReference type="ARBA" id="ARBA00023002"/>
    </source>
</evidence>
<protein>
    <recommendedName>
        <fullName evidence="6">JmjC domain-containing protein</fullName>
    </recommendedName>
</protein>
<evidence type="ECO:0000313" key="7">
    <source>
        <dbReference type="EMBL" id="GMR30751.1"/>
    </source>
</evidence>
<comment type="caution">
    <text evidence="7">The sequence shown here is derived from an EMBL/GenBank/DDBJ whole genome shotgun (WGS) entry which is preliminary data.</text>
</comment>
<dbReference type="InterPro" id="IPR003347">
    <property type="entry name" value="JmjC_dom"/>
</dbReference>
<keyword evidence="5" id="KW-0804">Transcription</keyword>
<dbReference type="Pfam" id="PF02373">
    <property type="entry name" value="JmjC"/>
    <property type="match status" value="1"/>
</dbReference>
<dbReference type="GO" id="GO:0016491">
    <property type="term" value="F:oxidoreductase activity"/>
    <property type="evidence" value="ECO:0007669"/>
    <property type="project" value="UniProtKB-KW"/>
</dbReference>
<sequence length="244" mass="28384">RKTTVNSISLEVSGTGMMDHVQAPDLVRELDLASQWADSQKHRKVKFEKEEDPVVFSYVNKYPRVEHFCLMSAAESYTGFHIDFHGSSVWYHVLEGEKIFFIIEPSEENIQKYERYLKDKTDFRFFGDIVDKCTRVVIKAGQTLMLPSGWIHAVFTPKDSLVFGGNFIHPRSLEMQLKIIAHENKLNLNKGEKYPQSDQVFLHYIEHVVKNTTGQCHIRPTPRNRKGLQYVGQKYIEKGNHRKI</sequence>
<dbReference type="EMBL" id="BTRK01000001">
    <property type="protein sequence ID" value="GMR30751.1"/>
    <property type="molecule type" value="Genomic_DNA"/>
</dbReference>